<accession>A0A8J4DKP4</accession>
<protein>
    <submittedName>
        <fullName evidence="3">Uncharacterized protein</fullName>
    </submittedName>
</protein>
<name>A0A8J4DKP4_9ACTN</name>
<dbReference type="Proteomes" id="UP000652013">
    <property type="component" value="Unassembled WGS sequence"/>
</dbReference>
<dbReference type="EMBL" id="BOOY01000031">
    <property type="protein sequence ID" value="GIJ05111.1"/>
    <property type="molecule type" value="Genomic_DNA"/>
</dbReference>
<gene>
    <name evidence="3" type="ORF">Sya03_44630</name>
</gene>
<keyword evidence="4" id="KW-1185">Reference proteome</keyword>
<keyword evidence="2" id="KW-0472">Membrane</keyword>
<keyword evidence="2" id="KW-1003">Cell membrane</keyword>
<keyword evidence="1" id="KW-0813">Transport</keyword>
<evidence type="ECO:0000313" key="4">
    <source>
        <dbReference type="Proteomes" id="UP000652013"/>
    </source>
</evidence>
<reference evidence="3" key="1">
    <citation type="submission" date="2021-01" db="EMBL/GenBank/DDBJ databases">
        <title>Whole genome shotgun sequence of Spirilliplanes yamanashiensis NBRC 15828.</title>
        <authorList>
            <person name="Komaki H."/>
            <person name="Tamura T."/>
        </authorList>
    </citation>
    <scope>NUCLEOTIDE SEQUENCE</scope>
    <source>
        <strain evidence="3">NBRC 15828</strain>
    </source>
</reference>
<sequence>MRRVLLRVGLFVAPAGALWALLPLVASRRLGLGAGGYGLLLGAGDLDGRRVAAVVPAGLGVGARAGHVPDRGRRLPGALGALARARWRRSPACRRRCWRRRRSRRDRDLEARARSFADGEPEVTHLVPPGGRAGSRAGIAKETHICIMSRVSGV</sequence>
<organism evidence="3 4">
    <name type="scientific">Spirilliplanes yamanashiensis</name>
    <dbReference type="NCBI Taxonomy" id="42233"/>
    <lineage>
        <taxon>Bacteria</taxon>
        <taxon>Bacillati</taxon>
        <taxon>Actinomycetota</taxon>
        <taxon>Actinomycetes</taxon>
        <taxon>Micromonosporales</taxon>
        <taxon>Micromonosporaceae</taxon>
        <taxon>Spirilliplanes</taxon>
    </lineage>
</organism>
<evidence type="ECO:0000313" key="3">
    <source>
        <dbReference type="EMBL" id="GIJ05111.1"/>
    </source>
</evidence>
<comment type="caution">
    <text evidence="3">The sequence shown here is derived from an EMBL/GenBank/DDBJ whole genome shotgun (WGS) entry which is preliminary data.</text>
</comment>
<evidence type="ECO:0000256" key="2">
    <source>
        <dbReference type="ARBA" id="ARBA00022475"/>
    </source>
</evidence>
<evidence type="ECO:0000256" key="1">
    <source>
        <dbReference type="ARBA" id="ARBA00022448"/>
    </source>
</evidence>
<dbReference type="AlphaFoldDB" id="A0A8J4DKP4"/>
<proteinExistence type="predicted"/>
<dbReference type="Pfam" id="PF05977">
    <property type="entry name" value="MFS_3"/>
    <property type="match status" value="1"/>
</dbReference>
<dbReference type="InterPro" id="IPR010290">
    <property type="entry name" value="TM_effector"/>
</dbReference>